<dbReference type="RefSeq" id="WP_143159178.1">
    <property type="nucleotide sequence ID" value="NZ_FQYY01000006.1"/>
</dbReference>
<accession>A0A1M6FAQ9</accession>
<reference evidence="1 2" key="1">
    <citation type="submission" date="2016-11" db="EMBL/GenBank/DDBJ databases">
        <authorList>
            <person name="Jaros S."/>
            <person name="Januszkiewicz K."/>
            <person name="Wedrychowicz H."/>
        </authorList>
    </citation>
    <scope>NUCLEOTIDE SEQUENCE [LARGE SCALE GENOMIC DNA]</scope>
    <source>
        <strain evidence="1 2">DSM 21425</strain>
    </source>
</reference>
<dbReference type="SUPFAM" id="SSF48452">
    <property type="entry name" value="TPR-like"/>
    <property type="match status" value="1"/>
</dbReference>
<keyword evidence="2" id="KW-1185">Reference proteome</keyword>
<sequence length="283" mass="33102">MIEISQNNLIIKKLLTIVFLFLSLTMFSHGDLTARIEQKTKEISLAPENFELYFERGLLYQQHIEYYKALDDYNISKKLGNSSQALYYRISEVYYLTEDFTNALESISPCIELKTPDVKAKKLQARILFNLKDYKQSLDAYQEFITNVIDLKPEDVLEYCDIILAENSSNYNTALNIIESGLEQIGVNTLSLQLKKLDYLKASNQTEKALEQYNYFILEYKRKEFWYYKKAKYLATLNKTQEANICLKLATVTIEQLDVKFKNMKSIIKLKQQIKTLETSLNN</sequence>
<dbReference type="EMBL" id="FQYY01000006">
    <property type="protein sequence ID" value="SHI94755.1"/>
    <property type="molecule type" value="Genomic_DNA"/>
</dbReference>
<proteinExistence type="predicted"/>
<dbReference type="STRING" id="579105.SAMN04488096_10635"/>
<protein>
    <submittedName>
        <fullName evidence="1">Uncharacterized protein</fullName>
    </submittedName>
</protein>
<dbReference type="Gene3D" id="1.25.40.10">
    <property type="entry name" value="Tetratricopeptide repeat domain"/>
    <property type="match status" value="1"/>
</dbReference>
<dbReference type="Proteomes" id="UP000184225">
    <property type="component" value="Unassembled WGS sequence"/>
</dbReference>
<dbReference type="OrthoDB" id="1523318at2"/>
<evidence type="ECO:0000313" key="2">
    <source>
        <dbReference type="Proteomes" id="UP000184225"/>
    </source>
</evidence>
<name>A0A1M6FAQ9_9FLAO</name>
<dbReference type="InterPro" id="IPR011990">
    <property type="entry name" value="TPR-like_helical_dom_sf"/>
</dbReference>
<dbReference type="AlphaFoldDB" id="A0A1M6FAQ9"/>
<gene>
    <name evidence="1" type="ORF">SAMN04488096_10635</name>
</gene>
<evidence type="ECO:0000313" key="1">
    <source>
        <dbReference type="EMBL" id="SHI94755.1"/>
    </source>
</evidence>
<organism evidence="1 2">
    <name type="scientific">Mesonia phycicola</name>
    <dbReference type="NCBI Taxonomy" id="579105"/>
    <lineage>
        <taxon>Bacteria</taxon>
        <taxon>Pseudomonadati</taxon>
        <taxon>Bacteroidota</taxon>
        <taxon>Flavobacteriia</taxon>
        <taxon>Flavobacteriales</taxon>
        <taxon>Flavobacteriaceae</taxon>
        <taxon>Mesonia</taxon>
    </lineage>
</organism>